<gene>
    <name evidence="2" type="ORF">GCM10011348_45870</name>
</gene>
<keyword evidence="3" id="KW-1185">Reference proteome</keyword>
<evidence type="ECO:0000313" key="3">
    <source>
        <dbReference type="Proteomes" id="UP000599578"/>
    </source>
</evidence>
<sequence length="383" mass="39523">MANTITNLIPDIYAALDVVSRELVGLIPAVSSDMTFERAAVGQTVRSPVAPASTASDITPAVTPPNDGDQTIGNVDMSITKARRVPVRWNGEQSLGLNSGPGRANIMRDQFAQAMRALANEVEADLAALHIYASRAYGTAGTTPFATAGDFTDGSNVLKILKDNGAPGADNHLVIDTAAGASFLGKQARVDYAGSDTIQRQGILLPLHGMDIRESGQIVTSTAGTGASATTDNAGYAVGDTVITLAAAGTGTIVAGDVITFAGDSNKYVVLSGDTNVTDGGTITLAAPGLRKAIAASATNITVIAAAARNMAFNRSAIALATRAPALPVEGDSADDRQIVQDPRSGLAFEVSMYKQYRQVQYEVALAWGVKAVKPEHIALLLG</sequence>
<evidence type="ECO:0000313" key="2">
    <source>
        <dbReference type="EMBL" id="GGO89043.1"/>
    </source>
</evidence>
<dbReference type="AlphaFoldDB" id="A0A917ZQV7"/>
<protein>
    <recommendedName>
        <fullName evidence="4">P22 coat-protein 5 family protein</fullName>
    </recommendedName>
</protein>
<evidence type="ECO:0000256" key="1">
    <source>
        <dbReference type="SAM" id="MobiDB-lite"/>
    </source>
</evidence>
<evidence type="ECO:0008006" key="4">
    <source>
        <dbReference type="Google" id="ProtNLM"/>
    </source>
</evidence>
<feature type="region of interest" description="Disordered" evidence="1">
    <location>
        <begin position="51"/>
        <end position="72"/>
    </location>
</feature>
<comment type="caution">
    <text evidence="2">The sequence shown here is derived from an EMBL/GenBank/DDBJ whole genome shotgun (WGS) entry which is preliminary data.</text>
</comment>
<organism evidence="2 3">
    <name type="scientific">Marinobacterium nitratireducens</name>
    <dbReference type="NCBI Taxonomy" id="518897"/>
    <lineage>
        <taxon>Bacteria</taxon>
        <taxon>Pseudomonadati</taxon>
        <taxon>Pseudomonadota</taxon>
        <taxon>Gammaproteobacteria</taxon>
        <taxon>Oceanospirillales</taxon>
        <taxon>Oceanospirillaceae</taxon>
        <taxon>Marinobacterium</taxon>
    </lineage>
</organism>
<proteinExistence type="predicted"/>
<dbReference type="Proteomes" id="UP000599578">
    <property type="component" value="Unassembled WGS sequence"/>
</dbReference>
<accession>A0A917ZQV7</accession>
<name>A0A917ZQV7_9GAMM</name>
<reference evidence="2 3" key="1">
    <citation type="journal article" date="2014" name="Int. J. Syst. Evol. Microbiol.">
        <title>Complete genome sequence of Corynebacterium casei LMG S-19264T (=DSM 44701T), isolated from a smear-ripened cheese.</title>
        <authorList>
            <consortium name="US DOE Joint Genome Institute (JGI-PGF)"/>
            <person name="Walter F."/>
            <person name="Albersmeier A."/>
            <person name="Kalinowski J."/>
            <person name="Ruckert C."/>
        </authorList>
    </citation>
    <scope>NUCLEOTIDE SEQUENCE [LARGE SCALE GENOMIC DNA]</scope>
    <source>
        <strain evidence="2 3">CGMCC 1.7286</strain>
    </source>
</reference>
<dbReference type="EMBL" id="BMLT01000021">
    <property type="protein sequence ID" value="GGO89043.1"/>
    <property type="molecule type" value="Genomic_DNA"/>
</dbReference>